<name>A0AAD7JP21_9AGAR</name>
<sequence>MIITENTPPSPVKASTPLLGGADGSGSGTTQPAYAPPTSGAVRAPYFVNQPSYGQQRESSAARRFCFAFLFAIGIWLLVSTLLGSIFRVSVHNSNHAAPSVEAAGRWDYPIPPDVSTSDCVAWSEEETRNPRSGSFPYYAAVSLDVPLPYETLLLLSAGSLSNGNLKITTSPEVSDIARVDIAVHYYTKDVRDLVKICYVDRKDGESGVGIFTPRFWRSPSRTDRLYFEVVLTLPQSTSPLFINRLVTDVSNFSHDLDALEDIIKFGEVFLTGSNGKIHAKTVGATNVKLTTSNGAVLVDHLVALNAAVRTSNAGISGNYSAVDSLHLTTSNGAIKVEAALTGDDTKPLILRTSNHVLEATINLGAPSGSGGSFHVQAETSNGRLAAHIASAPVEFVLTLQARTSNAKALVKLPPTYEGDLEVHTSNAGVGIARADPHEEDPRGEGRTRRLETRVVGKYMAAGAVYWDRGNVHRGGAVLRTSNGAATIYV</sequence>
<gene>
    <name evidence="4" type="ORF">DFH07DRAFT_807582</name>
</gene>
<organism evidence="4 5">
    <name type="scientific">Mycena maculata</name>
    <dbReference type="NCBI Taxonomy" id="230809"/>
    <lineage>
        <taxon>Eukaryota</taxon>
        <taxon>Fungi</taxon>
        <taxon>Dikarya</taxon>
        <taxon>Basidiomycota</taxon>
        <taxon>Agaricomycotina</taxon>
        <taxon>Agaricomycetes</taxon>
        <taxon>Agaricomycetidae</taxon>
        <taxon>Agaricales</taxon>
        <taxon>Marasmiineae</taxon>
        <taxon>Mycenaceae</taxon>
        <taxon>Mycena</taxon>
    </lineage>
</organism>
<dbReference type="AlphaFoldDB" id="A0AAD7JP21"/>
<keyword evidence="2" id="KW-0472">Membrane</keyword>
<accession>A0AAD7JP21</accession>
<proteinExistence type="predicted"/>
<evidence type="ECO:0000256" key="1">
    <source>
        <dbReference type="SAM" id="MobiDB-lite"/>
    </source>
</evidence>
<dbReference type="EMBL" id="JARJLG010000027">
    <property type="protein sequence ID" value="KAJ7768680.1"/>
    <property type="molecule type" value="Genomic_DNA"/>
</dbReference>
<keyword evidence="5" id="KW-1185">Reference proteome</keyword>
<dbReference type="InterPro" id="IPR025164">
    <property type="entry name" value="Toastrack_DUF4097"/>
</dbReference>
<reference evidence="4" key="1">
    <citation type="submission" date="2023-03" db="EMBL/GenBank/DDBJ databases">
        <title>Massive genome expansion in bonnet fungi (Mycena s.s.) driven by repeated elements and novel gene families across ecological guilds.</title>
        <authorList>
            <consortium name="Lawrence Berkeley National Laboratory"/>
            <person name="Harder C.B."/>
            <person name="Miyauchi S."/>
            <person name="Viragh M."/>
            <person name="Kuo A."/>
            <person name="Thoen E."/>
            <person name="Andreopoulos B."/>
            <person name="Lu D."/>
            <person name="Skrede I."/>
            <person name="Drula E."/>
            <person name="Henrissat B."/>
            <person name="Morin E."/>
            <person name="Kohler A."/>
            <person name="Barry K."/>
            <person name="LaButti K."/>
            <person name="Morin E."/>
            <person name="Salamov A."/>
            <person name="Lipzen A."/>
            <person name="Mereny Z."/>
            <person name="Hegedus B."/>
            <person name="Baldrian P."/>
            <person name="Stursova M."/>
            <person name="Weitz H."/>
            <person name="Taylor A."/>
            <person name="Grigoriev I.V."/>
            <person name="Nagy L.G."/>
            <person name="Martin F."/>
            <person name="Kauserud H."/>
        </authorList>
    </citation>
    <scope>NUCLEOTIDE SEQUENCE</scope>
    <source>
        <strain evidence="4">CBHHK188m</strain>
    </source>
</reference>
<feature type="region of interest" description="Disordered" evidence="1">
    <location>
        <begin position="1"/>
        <end position="35"/>
    </location>
</feature>
<evidence type="ECO:0000313" key="5">
    <source>
        <dbReference type="Proteomes" id="UP001215280"/>
    </source>
</evidence>
<protein>
    <recommendedName>
        <fullName evidence="3">DUF4097 domain-containing protein</fullName>
    </recommendedName>
</protein>
<evidence type="ECO:0000313" key="4">
    <source>
        <dbReference type="EMBL" id="KAJ7768680.1"/>
    </source>
</evidence>
<dbReference type="Pfam" id="PF13349">
    <property type="entry name" value="DUF4097"/>
    <property type="match status" value="1"/>
</dbReference>
<evidence type="ECO:0000259" key="3">
    <source>
        <dbReference type="Pfam" id="PF13349"/>
    </source>
</evidence>
<comment type="caution">
    <text evidence="4">The sequence shown here is derived from an EMBL/GenBank/DDBJ whole genome shotgun (WGS) entry which is preliminary data.</text>
</comment>
<feature type="domain" description="DUF4097" evidence="3">
    <location>
        <begin position="229"/>
        <end position="340"/>
    </location>
</feature>
<keyword evidence="2" id="KW-1133">Transmembrane helix</keyword>
<feature type="transmembrane region" description="Helical" evidence="2">
    <location>
        <begin position="65"/>
        <end position="87"/>
    </location>
</feature>
<evidence type="ECO:0000256" key="2">
    <source>
        <dbReference type="SAM" id="Phobius"/>
    </source>
</evidence>
<keyword evidence="2" id="KW-0812">Transmembrane</keyword>
<dbReference type="Proteomes" id="UP001215280">
    <property type="component" value="Unassembled WGS sequence"/>
</dbReference>